<dbReference type="PROSITE" id="PS50879">
    <property type="entry name" value="RNASE_H_1"/>
    <property type="match status" value="1"/>
</dbReference>
<evidence type="ECO:0000256" key="9">
    <source>
        <dbReference type="ARBA" id="ARBA00022842"/>
    </source>
</evidence>
<keyword evidence="8 10" id="KW-0378">Hydrolase</keyword>
<evidence type="ECO:0000256" key="1">
    <source>
        <dbReference type="ARBA" id="ARBA00000077"/>
    </source>
</evidence>
<evidence type="ECO:0000256" key="11">
    <source>
        <dbReference type="SAM" id="MobiDB-lite"/>
    </source>
</evidence>
<comment type="similarity">
    <text evidence="3 10">Belongs to the RNase H family.</text>
</comment>
<evidence type="ECO:0000256" key="6">
    <source>
        <dbReference type="ARBA" id="ARBA00022723"/>
    </source>
</evidence>
<organism evidence="13 14">
    <name type="scientific">Geosmithia morbida</name>
    <dbReference type="NCBI Taxonomy" id="1094350"/>
    <lineage>
        <taxon>Eukaryota</taxon>
        <taxon>Fungi</taxon>
        <taxon>Dikarya</taxon>
        <taxon>Ascomycota</taxon>
        <taxon>Pezizomycotina</taxon>
        <taxon>Sordariomycetes</taxon>
        <taxon>Hypocreomycetidae</taxon>
        <taxon>Hypocreales</taxon>
        <taxon>Bionectriaceae</taxon>
        <taxon>Geosmithia</taxon>
    </lineage>
</organism>
<dbReference type="FunFam" id="3.40.970.10:FF:000001">
    <property type="entry name" value="Ribonuclease H1"/>
    <property type="match status" value="1"/>
</dbReference>
<evidence type="ECO:0000256" key="10">
    <source>
        <dbReference type="PIRNR" id="PIRNR036852"/>
    </source>
</evidence>
<dbReference type="InterPro" id="IPR011320">
    <property type="entry name" value="RNase_H1_N"/>
</dbReference>
<evidence type="ECO:0000313" key="13">
    <source>
        <dbReference type="EMBL" id="KAF4123702.1"/>
    </source>
</evidence>
<dbReference type="InterPro" id="IPR017067">
    <property type="entry name" value="RNase_H1_euk"/>
</dbReference>
<sequence>MTNVKKRSAGSSLQSGPTSQLAKKRKLENLQKFYAVKVGRIPGVYLEYSQCQAQTAGFKGAVFKSFTSREDAEAFAAGRAVQPADDEPAKFYAVAVGNPTGIFSDWADASKAIKGVKGPKYKRFASHGEAVEYIKQYGGADAIKALGLKVDKKKLLQQQQQQQQQQQDKKDKGLGAGAGTIYVVSESEESDEDEGSQVLKIWTDGSSRGNGRDGARAGLGVFFGQGDPRNVSEPLRGDPQTNQRAELMAMQRALEVAPQPTDVEIISDSQYSINCVTQWAVGWKAKGWKTALGEEVKNQDIIRAVLALIDSRNKAGGKTTFTWVKGHAKDPGNTAADLLAVKGASMG</sequence>
<dbReference type="Proteomes" id="UP000749293">
    <property type="component" value="Unassembled WGS sequence"/>
</dbReference>
<dbReference type="AlphaFoldDB" id="A0A9P4YW97"/>
<dbReference type="InterPro" id="IPR050092">
    <property type="entry name" value="RNase_H"/>
</dbReference>
<dbReference type="EC" id="3.1.26.4" evidence="4 10"/>
<dbReference type="SUPFAM" id="SSF55658">
    <property type="entry name" value="L9 N-domain-like"/>
    <property type="match status" value="2"/>
</dbReference>
<evidence type="ECO:0000256" key="8">
    <source>
        <dbReference type="ARBA" id="ARBA00022801"/>
    </source>
</evidence>
<accession>A0A9P4YW97</accession>
<dbReference type="GO" id="GO:0000287">
    <property type="term" value="F:magnesium ion binding"/>
    <property type="evidence" value="ECO:0007669"/>
    <property type="project" value="UniProtKB-UniRule"/>
</dbReference>
<dbReference type="FunFam" id="3.30.420.10:FF:000090">
    <property type="entry name" value="Ribonuclease H"/>
    <property type="match status" value="1"/>
</dbReference>
<dbReference type="InterPro" id="IPR002156">
    <property type="entry name" value="RNaseH_domain"/>
</dbReference>
<keyword evidence="9 10" id="KW-0460">Magnesium</keyword>
<reference evidence="13" key="1">
    <citation type="submission" date="2020-03" db="EMBL/GenBank/DDBJ databases">
        <title>Site-based positive gene gene selection in Geosmithia morbida across the United States reveals a broad range of putative effectors and factors for local host and environmental adapation.</title>
        <authorList>
            <person name="Onufrak A."/>
            <person name="Murdoch R.W."/>
            <person name="Gazis R."/>
            <person name="Huff M."/>
            <person name="Staton M."/>
            <person name="Klingeman W."/>
            <person name="Hadziabdic D."/>
        </authorList>
    </citation>
    <scope>NUCLEOTIDE SEQUENCE</scope>
    <source>
        <strain evidence="13">1262</strain>
    </source>
</reference>
<gene>
    <name evidence="13" type="ORF">GMORB2_6403</name>
</gene>
<dbReference type="InterPro" id="IPR037056">
    <property type="entry name" value="RNase_H1_N_sf"/>
</dbReference>
<protein>
    <recommendedName>
        <fullName evidence="4 10">Ribonuclease H</fullName>
        <shortName evidence="10">RNase H</shortName>
        <ecNumber evidence="4 10">3.1.26.4</ecNumber>
    </recommendedName>
</protein>
<dbReference type="SUPFAM" id="SSF53098">
    <property type="entry name" value="Ribonuclease H-like"/>
    <property type="match status" value="1"/>
</dbReference>
<dbReference type="GO" id="GO:0043137">
    <property type="term" value="P:DNA replication, removal of RNA primer"/>
    <property type="evidence" value="ECO:0007669"/>
    <property type="project" value="TreeGrafter"/>
</dbReference>
<evidence type="ECO:0000313" key="14">
    <source>
        <dbReference type="Proteomes" id="UP000749293"/>
    </source>
</evidence>
<comment type="caution">
    <text evidence="13">The sequence shown here is derived from an EMBL/GenBank/DDBJ whole genome shotgun (WGS) entry which is preliminary data.</text>
</comment>
<name>A0A9P4YW97_9HYPO</name>
<dbReference type="RefSeq" id="XP_035322354.1">
    <property type="nucleotide sequence ID" value="XM_035468373.1"/>
</dbReference>
<dbReference type="OrthoDB" id="407198at2759"/>
<dbReference type="CDD" id="cd09280">
    <property type="entry name" value="RNase_HI_eukaryote_like"/>
    <property type="match status" value="1"/>
</dbReference>
<dbReference type="Pfam" id="PF01693">
    <property type="entry name" value="Cauli_VI"/>
    <property type="match status" value="2"/>
</dbReference>
<dbReference type="PIRSF" id="PIRSF036852">
    <property type="entry name" value="Ribonuclease_H1_euk"/>
    <property type="match status" value="1"/>
</dbReference>
<evidence type="ECO:0000256" key="2">
    <source>
        <dbReference type="ARBA" id="ARBA00001946"/>
    </source>
</evidence>
<evidence type="ECO:0000256" key="4">
    <source>
        <dbReference type="ARBA" id="ARBA00012180"/>
    </source>
</evidence>
<dbReference type="InterPro" id="IPR009027">
    <property type="entry name" value="Ribosomal_bL9/RNase_H1_N"/>
</dbReference>
<comment type="cofactor">
    <cofactor evidence="2 10">
        <name>Mg(2+)</name>
        <dbReference type="ChEBI" id="CHEBI:18420"/>
    </cofactor>
</comment>
<dbReference type="PANTHER" id="PTHR10642">
    <property type="entry name" value="RIBONUCLEASE H1"/>
    <property type="match status" value="1"/>
</dbReference>
<dbReference type="InterPro" id="IPR012337">
    <property type="entry name" value="RNaseH-like_sf"/>
</dbReference>
<dbReference type="EMBL" id="JAANYQ010000006">
    <property type="protein sequence ID" value="KAF4123702.1"/>
    <property type="molecule type" value="Genomic_DNA"/>
</dbReference>
<dbReference type="Pfam" id="PF00075">
    <property type="entry name" value="RNase_H"/>
    <property type="match status" value="1"/>
</dbReference>
<dbReference type="InterPro" id="IPR036397">
    <property type="entry name" value="RNaseH_sf"/>
</dbReference>
<dbReference type="GO" id="GO:0003676">
    <property type="term" value="F:nucleic acid binding"/>
    <property type="evidence" value="ECO:0007669"/>
    <property type="project" value="UniProtKB-UniRule"/>
</dbReference>
<feature type="compositionally biased region" description="Polar residues" evidence="11">
    <location>
        <begin position="9"/>
        <end position="21"/>
    </location>
</feature>
<evidence type="ECO:0000259" key="12">
    <source>
        <dbReference type="PROSITE" id="PS50879"/>
    </source>
</evidence>
<dbReference type="PANTHER" id="PTHR10642:SF26">
    <property type="entry name" value="RIBONUCLEASE H1"/>
    <property type="match status" value="1"/>
</dbReference>
<comment type="function">
    <text evidence="10">Endonuclease that specifically degrades the RNA of RNA-DNA hybrids.</text>
</comment>
<keyword evidence="7 10" id="KW-0255">Endonuclease</keyword>
<comment type="catalytic activity">
    <reaction evidence="1 10">
        <text>Endonucleolytic cleavage to 5'-phosphomonoester.</text>
        <dbReference type="EC" id="3.1.26.4"/>
    </reaction>
</comment>
<keyword evidence="14" id="KW-1185">Reference proteome</keyword>
<feature type="region of interest" description="Disordered" evidence="11">
    <location>
        <begin position="1"/>
        <end position="21"/>
    </location>
</feature>
<keyword evidence="5 10" id="KW-0540">Nuclease</keyword>
<dbReference type="GeneID" id="55972628"/>
<evidence type="ECO:0000256" key="5">
    <source>
        <dbReference type="ARBA" id="ARBA00022722"/>
    </source>
</evidence>
<dbReference type="GO" id="GO:0004523">
    <property type="term" value="F:RNA-DNA hybrid ribonuclease activity"/>
    <property type="evidence" value="ECO:0007669"/>
    <property type="project" value="UniProtKB-UniRule"/>
</dbReference>
<keyword evidence="6 10" id="KW-0479">Metal-binding</keyword>
<evidence type="ECO:0000256" key="7">
    <source>
        <dbReference type="ARBA" id="ARBA00022759"/>
    </source>
</evidence>
<proteinExistence type="inferred from homology"/>
<feature type="domain" description="RNase H type-1" evidence="12">
    <location>
        <begin position="195"/>
        <end position="345"/>
    </location>
</feature>
<dbReference type="Gene3D" id="3.30.420.10">
    <property type="entry name" value="Ribonuclease H-like superfamily/Ribonuclease H"/>
    <property type="match status" value="1"/>
</dbReference>
<dbReference type="Gene3D" id="3.40.970.10">
    <property type="entry name" value="Ribonuclease H1, N-terminal domain"/>
    <property type="match status" value="2"/>
</dbReference>
<evidence type="ECO:0000256" key="3">
    <source>
        <dbReference type="ARBA" id="ARBA00005300"/>
    </source>
</evidence>